<evidence type="ECO:0000256" key="1">
    <source>
        <dbReference type="ARBA" id="ARBA00004127"/>
    </source>
</evidence>
<evidence type="ECO:0000256" key="4">
    <source>
        <dbReference type="ARBA" id="ARBA00022989"/>
    </source>
</evidence>
<proteinExistence type="predicted"/>
<keyword evidence="4 6" id="KW-1133">Transmembrane helix</keyword>
<dbReference type="Gene3D" id="1.20.1250.20">
    <property type="entry name" value="MFS general substrate transporter like domains"/>
    <property type="match status" value="1"/>
</dbReference>
<dbReference type="AlphaFoldDB" id="A0A914CRX6"/>
<evidence type="ECO:0000256" key="3">
    <source>
        <dbReference type="ARBA" id="ARBA00022692"/>
    </source>
</evidence>
<name>A0A914CRX6_9BILA</name>
<dbReference type="GO" id="GO:0005765">
    <property type="term" value="C:lysosomal membrane"/>
    <property type="evidence" value="ECO:0007669"/>
    <property type="project" value="TreeGrafter"/>
</dbReference>
<dbReference type="Proteomes" id="UP000887540">
    <property type="component" value="Unplaced"/>
</dbReference>
<protein>
    <submittedName>
        <fullName evidence="8">Uncharacterized protein</fullName>
    </submittedName>
</protein>
<feature type="transmembrane region" description="Helical" evidence="6">
    <location>
        <begin position="255"/>
        <end position="275"/>
    </location>
</feature>
<comment type="subcellular location">
    <subcellularLocation>
        <location evidence="1">Endomembrane system</location>
        <topology evidence="1">Multi-pass membrane protein</topology>
    </subcellularLocation>
</comment>
<reference evidence="8" key="1">
    <citation type="submission" date="2022-11" db="UniProtKB">
        <authorList>
            <consortium name="WormBaseParasite"/>
        </authorList>
    </citation>
    <scope>IDENTIFICATION</scope>
</reference>
<dbReference type="InterPro" id="IPR036259">
    <property type="entry name" value="MFS_trans_sf"/>
</dbReference>
<dbReference type="InterPro" id="IPR051068">
    <property type="entry name" value="MFS_Domain-Containing_Protein"/>
</dbReference>
<keyword evidence="2" id="KW-0813">Transport</keyword>
<keyword evidence="7" id="KW-1185">Reference proteome</keyword>
<dbReference type="GO" id="GO:0012505">
    <property type="term" value="C:endomembrane system"/>
    <property type="evidence" value="ECO:0007669"/>
    <property type="project" value="UniProtKB-SubCell"/>
</dbReference>
<feature type="transmembrane region" description="Helical" evidence="6">
    <location>
        <begin position="129"/>
        <end position="149"/>
    </location>
</feature>
<keyword evidence="5 6" id="KW-0472">Membrane</keyword>
<evidence type="ECO:0000256" key="6">
    <source>
        <dbReference type="SAM" id="Phobius"/>
    </source>
</evidence>
<keyword evidence="3 6" id="KW-0812">Transmembrane</keyword>
<sequence>MKSRQIGGQSMWPVYYLLLDQRNIAYILVCCGHIYKFLIDMPQKLSSGISYLYIVSDKSSQHQLLDIGKPMLELLMKMRKKRARFAWPEPIAVRNTAAVQGIVGIFTLLNYIAYICFKMEKFINFRMSCMFALTIMILFHLVTYSWPFLPNSIVLNYNSELINATDQNVGCNVNKFTWCESLTQVNVWIYFITYIIAIGIALPTMNITMTTLFSKILGPRRQGTQQGVLQMFGSGARMVGPIAISTLYSDYGPRMAWMMEIVVISSTLLLWCIFYRRMVPLRCAIHSDYEIISTDDKSMKSEKTVNNVV</sequence>
<dbReference type="WBParaSite" id="ACRNAN_scaffold1388.g21512.t1">
    <property type="protein sequence ID" value="ACRNAN_scaffold1388.g21512.t1"/>
    <property type="gene ID" value="ACRNAN_scaffold1388.g21512"/>
</dbReference>
<organism evidence="7 8">
    <name type="scientific">Acrobeloides nanus</name>
    <dbReference type="NCBI Taxonomy" id="290746"/>
    <lineage>
        <taxon>Eukaryota</taxon>
        <taxon>Metazoa</taxon>
        <taxon>Ecdysozoa</taxon>
        <taxon>Nematoda</taxon>
        <taxon>Chromadorea</taxon>
        <taxon>Rhabditida</taxon>
        <taxon>Tylenchina</taxon>
        <taxon>Cephalobomorpha</taxon>
        <taxon>Cephaloboidea</taxon>
        <taxon>Cephalobidae</taxon>
        <taxon>Acrobeloides</taxon>
    </lineage>
</organism>
<dbReference type="PANTHER" id="PTHR23510">
    <property type="entry name" value="INNER MEMBRANE TRANSPORT PROTEIN YAJR"/>
    <property type="match status" value="1"/>
</dbReference>
<evidence type="ECO:0000313" key="7">
    <source>
        <dbReference type="Proteomes" id="UP000887540"/>
    </source>
</evidence>
<feature type="transmembrane region" description="Helical" evidence="6">
    <location>
        <begin position="187"/>
        <end position="207"/>
    </location>
</feature>
<evidence type="ECO:0000313" key="8">
    <source>
        <dbReference type="WBParaSite" id="ACRNAN_scaffold1388.g21512.t1"/>
    </source>
</evidence>
<evidence type="ECO:0000256" key="2">
    <source>
        <dbReference type="ARBA" id="ARBA00022448"/>
    </source>
</evidence>
<feature type="transmembrane region" description="Helical" evidence="6">
    <location>
        <begin position="97"/>
        <end position="117"/>
    </location>
</feature>
<evidence type="ECO:0000256" key="5">
    <source>
        <dbReference type="ARBA" id="ARBA00023136"/>
    </source>
</evidence>
<accession>A0A914CRX6</accession>
<dbReference type="SUPFAM" id="SSF103473">
    <property type="entry name" value="MFS general substrate transporter"/>
    <property type="match status" value="1"/>
</dbReference>
<dbReference type="PANTHER" id="PTHR23510:SF3">
    <property type="entry name" value="MAJOR FACILITATOR SUPERFAMILY DOMAIN-CONTAINING PROTEIN 8"/>
    <property type="match status" value="1"/>
</dbReference>